<name>A0AA85JP78_TRIRE</name>
<evidence type="ECO:0000313" key="3">
    <source>
        <dbReference type="WBParaSite" id="TREG1_31960.2"/>
    </source>
</evidence>
<feature type="transmembrane region" description="Helical" evidence="1">
    <location>
        <begin position="67"/>
        <end position="90"/>
    </location>
</feature>
<protein>
    <submittedName>
        <fullName evidence="3">Uncharacterized protein</fullName>
    </submittedName>
</protein>
<proteinExistence type="predicted"/>
<reference evidence="3" key="2">
    <citation type="submission" date="2023-11" db="UniProtKB">
        <authorList>
            <consortium name="WormBaseParasite"/>
        </authorList>
    </citation>
    <scope>IDENTIFICATION</scope>
</reference>
<keyword evidence="2" id="KW-1185">Reference proteome</keyword>
<dbReference type="Proteomes" id="UP000050795">
    <property type="component" value="Unassembled WGS sequence"/>
</dbReference>
<sequence length="544" mass="62035">MGYGRSKSLQYRHLYNVCLKWSDAELFELTNALERDISFSSFELGQLVRTKTSTDVRSIIFQSSASYVMLFPMLLYHFLYRMVIVLCFLESSISSNFEYSQSVGKIFLSYFPCFLILIYGAYLKCGVDEFVEALMDVDESELEGRGVVVPEGKPEEPIDILLRSARYCCTERYNSYAAVSQVLQKLYRREESDYRAARKKYPNPSYLPHGQLYRFMMALVGGQPLPNLSDLSSGAILDFLTCLTSIVSIAFNADDGKDDNNSARYPVPTRMREQITNVTEMVKQKYTDEVALKGDFGKHPLTPLRLLCQVKHPDTILGYPAMVEYLVDKYATIWDIPHIPGACFSDETNSEPVSLGLLLSVLKRVLAFSLNPFTFTQGMMAQFQTILSDFHSLCSSRSQLSNFFRTWATINIKQVRYFSTCPLPVEVIPRKRSRESSVEGDQAKRCCTENPSITNELETEERYTTERATSDQESTAPVTNVKMEDPKNVALTSNRYVKWCPGTHFVRIKEKGEIENVNAIVNARFKVKTEETDFSMELHKNATK</sequence>
<evidence type="ECO:0000313" key="2">
    <source>
        <dbReference type="Proteomes" id="UP000050795"/>
    </source>
</evidence>
<keyword evidence="1" id="KW-1133">Transmembrane helix</keyword>
<keyword evidence="1" id="KW-0812">Transmembrane</keyword>
<keyword evidence="1" id="KW-0472">Membrane</keyword>
<reference evidence="2" key="1">
    <citation type="submission" date="2022-06" db="EMBL/GenBank/DDBJ databases">
        <authorList>
            <person name="Berger JAMES D."/>
            <person name="Berger JAMES D."/>
        </authorList>
    </citation>
    <scope>NUCLEOTIDE SEQUENCE [LARGE SCALE GENOMIC DNA]</scope>
</reference>
<accession>A0AA85JP78</accession>
<evidence type="ECO:0000256" key="1">
    <source>
        <dbReference type="SAM" id="Phobius"/>
    </source>
</evidence>
<organism evidence="2 3">
    <name type="scientific">Trichobilharzia regenti</name>
    <name type="common">Nasal bird schistosome</name>
    <dbReference type="NCBI Taxonomy" id="157069"/>
    <lineage>
        <taxon>Eukaryota</taxon>
        <taxon>Metazoa</taxon>
        <taxon>Spiralia</taxon>
        <taxon>Lophotrochozoa</taxon>
        <taxon>Platyhelminthes</taxon>
        <taxon>Trematoda</taxon>
        <taxon>Digenea</taxon>
        <taxon>Strigeidida</taxon>
        <taxon>Schistosomatoidea</taxon>
        <taxon>Schistosomatidae</taxon>
        <taxon>Trichobilharzia</taxon>
    </lineage>
</organism>
<dbReference type="AlphaFoldDB" id="A0AA85JP78"/>
<dbReference type="WBParaSite" id="TREG1_31960.2">
    <property type="protein sequence ID" value="TREG1_31960.2"/>
    <property type="gene ID" value="TREG1_31960"/>
</dbReference>